<evidence type="ECO:0000256" key="1">
    <source>
        <dbReference type="ARBA" id="ARBA00000185"/>
    </source>
</evidence>
<organism evidence="13">
    <name type="scientific">Candidatus Organicella extenuata</name>
    <dbReference type="NCBI Taxonomy" id="2841811"/>
    <lineage>
        <taxon>Bacteria</taxon>
        <taxon>Pseudomonadati</taxon>
        <taxon>Verrucomicrobiota</taxon>
        <taxon>Candidatus Organicella</taxon>
    </lineage>
</organism>
<dbReference type="EMBL" id="CP128385">
    <property type="protein sequence ID" value="WMI30537.1"/>
    <property type="molecule type" value="Genomic_DNA"/>
</dbReference>
<dbReference type="SMART" id="SM00387">
    <property type="entry name" value="HATPase_c"/>
    <property type="match status" value="1"/>
</dbReference>
<dbReference type="Pfam" id="PF01751">
    <property type="entry name" value="Toprim"/>
    <property type="match status" value="1"/>
</dbReference>
<proteinExistence type="inferred from homology"/>
<dbReference type="SUPFAM" id="SSF55874">
    <property type="entry name" value="ATPase domain of HSP90 chaperone/DNA topoisomerase II/histidine kinase"/>
    <property type="match status" value="1"/>
</dbReference>
<accession>A0AA51BMD6</accession>
<dbReference type="InterPro" id="IPR018522">
    <property type="entry name" value="TopoIIA_CS"/>
</dbReference>
<dbReference type="SUPFAM" id="SSF54211">
    <property type="entry name" value="Ribosomal protein S5 domain 2-like"/>
    <property type="match status" value="1"/>
</dbReference>
<dbReference type="Gene3D" id="3.40.50.670">
    <property type="match status" value="2"/>
</dbReference>
<dbReference type="FunFam" id="3.40.50.670:FF:000001">
    <property type="entry name" value="DNA topoisomerase 2"/>
    <property type="match status" value="1"/>
</dbReference>
<evidence type="ECO:0000256" key="8">
    <source>
        <dbReference type="ARBA" id="ARBA00022842"/>
    </source>
</evidence>
<dbReference type="InterPro" id="IPR020568">
    <property type="entry name" value="Ribosomal_Su5_D2-typ_SF"/>
</dbReference>
<dbReference type="InterPro" id="IPR001241">
    <property type="entry name" value="Topo_IIA"/>
</dbReference>
<gene>
    <name evidence="13" type="ORF">QTO32_00455</name>
</gene>
<keyword evidence="8" id="KW-0460">Magnesium</keyword>
<sequence>MATEYDSLKIKKLEGLEGIRKRPDMYIGGTGLEGLFHCISEMVDNSIDEALNNSCSNISVKLLKEGCSIQDNGRGIPSELHYKYKQSTLSIVLTKLHAGGKFNKLPGGKGAYKVSGGLHGIGLKCVNAVASQFKIKVLNGSFVTSLVFSKGLKVTRQKTIGFSSKKGTLIFFKPDKSIFLINSIQPFLIIKKLREVCFLNPGLKLNFFNYKSRQYLFFLSTKGIMDYLYFLKNKDWVSVHEKPICLVFSDFIDEDPNSQLSISFFYTTNLNYKLYSYVNCIDTLEGGSHLNFFKQNFSKVINDLSYKFNLINEVLSSSDIRSGLFGIVLLKLSNPKFNSQTKNKLSNVDICKKTASSFFKKFILFFSKNISFLKKIIEKSNKVFYFKNSLKKGIEVKNHFNLDLLNGKLADCSSQNFTKNELFIVEGDSAGGSAKQGRDRKYQAILSLKGKLINVQKSNLDKVVKNREITIILKSIGLSDLSDNYNSLDYIKKLKYSKIILMTDADIDGEHIKTLLLTFFYKKLKFLIDSGVVYVANPPLYKISRGKSSLSYTINKFTFNKCITSFFCKKKLVIHGKFRFSDYSINKVVILLFKIHFLIIFIKKSFKNNWRSIFKTFLNGKLKLSLFMFKKTKNVLLNNSGGFAFLKKKNIKGFFTGSLGSLFFLNKTLSKLRFYGFETTFFIGGGAKTLYILEDSLFFIKINNLTSLLNTFFVVSKKQFDIQRYKGLGEMNPDQLYHTSMALGFRNITKIYSDSLFKNNLIFENLMGGNVSVRKSFIEKYYNYLQYV</sequence>
<dbReference type="InterPro" id="IPR013759">
    <property type="entry name" value="Topo_IIA_B_C"/>
</dbReference>
<dbReference type="PANTHER" id="PTHR45866">
    <property type="entry name" value="DNA GYRASE/TOPOISOMERASE SUBUNIT B"/>
    <property type="match status" value="1"/>
</dbReference>
<comment type="similarity">
    <text evidence="3">Belongs to the type II topoisomerase GyrB family.</text>
</comment>
<dbReference type="PROSITE" id="PS50880">
    <property type="entry name" value="TOPRIM"/>
    <property type="match status" value="1"/>
</dbReference>
<evidence type="ECO:0000256" key="2">
    <source>
        <dbReference type="ARBA" id="ARBA00001946"/>
    </source>
</evidence>
<dbReference type="InterPro" id="IPR014721">
    <property type="entry name" value="Ribsml_uS5_D2-typ_fold_subgr"/>
</dbReference>
<evidence type="ECO:0000256" key="6">
    <source>
        <dbReference type="ARBA" id="ARBA00022741"/>
    </source>
</evidence>
<dbReference type="Gene3D" id="3.30.565.10">
    <property type="entry name" value="Histidine kinase-like ATPase, C-terminal domain"/>
    <property type="match status" value="1"/>
</dbReference>
<evidence type="ECO:0000256" key="7">
    <source>
        <dbReference type="ARBA" id="ARBA00022840"/>
    </source>
</evidence>
<keyword evidence="11" id="KW-0413">Isomerase</keyword>
<comment type="cofactor">
    <cofactor evidence="2">
        <name>Mg(2+)</name>
        <dbReference type="ChEBI" id="CHEBI:18420"/>
    </cofactor>
</comment>
<evidence type="ECO:0000256" key="3">
    <source>
        <dbReference type="ARBA" id="ARBA00010708"/>
    </source>
</evidence>
<dbReference type="GO" id="GO:0046872">
    <property type="term" value="F:metal ion binding"/>
    <property type="evidence" value="ECO:0007669"/>
    <property type="project" value="UniProtKB-KW"/>
</dbReference>
<evidence type="ECO:0000259" key="12">
    <source>
        <dbReference type="PROSITE" id="PS50880"/>
    </source>
</evidence>
<reference evidence="13" key="1">
    <citation type="journal article" date="2021" name="Front. Microbiol.">
        <title>Genome Analysis of a Verrucomicrobial Endosymbiont With a Tiny Genome Discovered in an Antarctic Lake.</title>
        <authorList>
            <person name="Williams T.J."/>
            <person name="Allen M.A."/>
            <person name="Ivanova N."/>
            <person name="Huntemann M."/>
            <person name="Haque S."/>
            <person name="Hancock A.M."/>
            <person name="Brazendale S."/>
            <person name="Cavicchioli R."/>
        </authorList>
    </citation>
    <scope>NUCLEOTIDE SEQUENCE</scope>
    <source>
        <strain evidence="13">MAG_Ga0307966_1000010</strain>
    </source>
</reference>
<dbReference type="PANTHER" id="PTHR45866:SF1">
    <property type="entry name" value="DNA GYRASE SUBUNIT B, MITOCHONDRIAL"/>
    <property type="match status" value="1"/>
</dbReference>
<comment type="catalytic activity">
    <reaction evidence="1">
        <text>ATP-dependent breakage, passage and rejoining of double-stranded DNA.</text>
        <dbReference type="EC" id="5.6.2.2"/>
    </reaction>
</comment>
<dbReference type="InterPro" id="IPR002288">
    <property type="entry name" value="DNA_gyrase_B_C"/>
</dbReference>
<keyword evidence="5" id="KW-0479">Metal-binding</keyword>
<dbReference type="Pfam" id="PF00986">
    <property type="entry name" value="DNA_gyraseB_C"/>
    <property type="match status" value="1"/>
</dbReference>
<dbReference type="SMART" id="SM00433">
    <property type="entry name" value="TOP2c"/>
    <property type="match status" value="1"/>
</dbReference>
<dbReference type="GO" id="GO:0006265">
    <property type="term" value="P:DNA topological change"/>
    <property type="evidence" value="ECO:0007669"/>
    <property type="project" value="InterPro"/>
</dbReference>
<evidence type="ECO:0000256" key="4">
    <source>
        <dbReference type="ARBA" id="ARBA00012895"/>
    </source>
</evidence>
<keyword evidence="6" id="KW-0547">Nucleotide-binding</keyword>
<keyword evidence="10" id="KW-0238">DNA-binding</keyword>
<dbReference type="GO" id="GO:0005524">
    <property type="term" value="F:ATP binding"/>
    <property type="evidence" value="ECO:0007669"/>
    <property type="project" value="UniProtKB-KW"/>
</dbReference>
<evidence type="ECO:0000256" key="11">
    <source>
        <dbReference type="ARBA" id="ARBA00023235"/>
    </source>
</evidence>
<evidence type="ECO:0000256" key="9">
    <source>
        <dbReference type="ARBA" id="ARBA00023029"/>
    </source>
</evidence>
<keyword evidence="7" id="KW-0067">ATP-binding</keyword>
<dbReference type="InterPro" id="IPR036890">
    <property type="entry name" value="HATPase_C_sf"/>
</dbReference>
<dbReference type="PROSITE" id="PS00177">
    <property type="entry name" value="TOPOISOMERASE_II"/>
    <property type="match status" value="1"/>
</dbReference>
<keyword evidence="9" id="KW-0799">Topoisomerase</keyword>
<evidence type="ECO:0000313" key="13">
    <source>
        <dbReference type="EMBL" id="WMI30537.1"/>
    </source>
</evidence>
<reference evidence="13" key="2">
    <citation type="submission" date="2023-06" db="EMBL/GenBank/DDBJ databases">
        <authorList>
            <person name="Williams T.J."/>
            <person name="Allen M.A."/>
            <person name="Ivanova N."/>
            <person name="Huntemann M."/>
            <person name="Haque S."/>
            <person name="Hancock A.M."/>
            <person name="Brazendale S."/>
            <person name="Cavicchioli R."/>
        </authorList>
    </citation>
    <scope>NUCLEOTIDE SEQUENCE</scope>
    <source>
        <strain evidence="13">MAG_Ga0307966_1000010</strain>
    </source>
</reference>
<dbReference type="GO" id="GO:0003677">
    <property type="term" value="F:DNA binding"/>
    <property type="evidence" value="ECO:0007669"/>
    <property type="project" value="UniProtKB-KW"/>
</dbReference>
<dbReference type="SUPFAM" id="SSF56719">
    <property type="entry name" value="Type II DNA topoisomerase"/>
    <property type="match status" value="1"/>
</dbReference>
<dbReference type="InterPro" id="IPR013506">
    <property type="entry name" value="Topo_IIA_bsu_dom2"/>
</dbReference>
<dbReference type="EC" id="5.6.2.2" evidence="4"/>
<dbReference type="PRINTS" id="PR01159">
    <property type="entry name" value="DNAGYRASEB"/>
</dbReference>
<dbReference type="AlphaFoldDB" id="A0AA51BMD6"/>
<evidence type="ECO:0000256" key="10">
    <source>
        <dbReference type="ARBA" id="ARBA00023125"/>
    </source>
</evidence>
<dbReference type="InterPro" id="IPR000565">
    <property type="entry name" value="Topo_IIA_B"/>
</dbReference>
<dbReference type="Pfam" id="PF00204">
    <property type="entry name" value="DNA_gyraseB"/>
    <property type="match status" value="1"/>
</dbReference>
<dbReference type="InterPro" id="IPR003594">
    <property type="entry name" value="HATPase_dom"/>
</dbReference>
<feature type="domain" description="Toprim" evidence="12">
    <location>
        <begin position="420"/>
        <end position="539"/>
    </location>
</feature>
<dbReference type="PRINTS" id="PR00418">
    <property type="entry name" value="TPI2FAMILY"/>
</dbReference>
<dbReference type="GO" id="GO:0003918">
    <property type="term" value="F:DNA topoisomerase type II (double strand cut, ATP-hydrolyzing) activity"/>
    <property type="evidence" value="ECO:0007669"/>
    <property type="project" value="UniProtKB-EC"/>
</dbReference>
<dbReference type="Proteomes" id="UP001238843">
    <property type="component" value="Chromosome"/>
</dbReference>
<dbReference type="Pfam" id="PF02518">
    <property type="entry name" value="HATPase_c"/>
    <property type="match status" value="1"/>
</dbReference>
<evidence type="ECO:0000256" key="5">
    <source>
        <dbReference type="ARBA" id="ARBA00022723"/>
    </source>
</evidence>
<dbReference type="InterPro" id="IPR006171">
    <property type="entry name" value="TOPRIM_dom"/>
</dbReference>
<name>A0AA51BMD6_9BACT</name>
<protein>
    <recommendedName>
        <fullName evidence="4">DNA topoisomerase (ATP-hydrolyzing)</fullName>
        <ecNumber evidence="4">5.6.2.2</ecNumber>
    </recommendedName>
</protein>
<dbReference type="InterPro" id="IPR013760">
    <property type="entry name" value="Topo_IIA-like_dom_sf"/>
</dbReference>
<dbReference type="Gene3D" id="3.30.230.10">
    <property type="match status" value="1"/>
</dbReference>